<evidence type="ECO:0000256" key="15">
    <source>
        <dbReference type="RuleBase" id="RU363063"/>
    </source>
</evidence>
<evidence type="ECO:0000256" key="12">
    <source>
        <dbReference type="ARBA" id="ARBA00023136"/>
    </source>
</evidence>
<dbReference type="GO" id="GO:0000139">
    <property type="term" value="C:Golgi membrane"/>
    <property type="evidence" value="ECO:0007669"/>
    <property type="project" value="UniProtKB-SubCell"/>
</dbReference>
<dbReference type="GO" id="GO:0016758">
    <property type="term" value="F:hexosyltransferase activity"/>
    <property type="evidence" value="ECO:0007669"/>
    <property type="project" value="InterPro"/>
</dbReference>
<dbReference type="PANTHER" id="PTHR11214:SF219">
    <property type="entry name" value="UDP-GALNAC:BETA-1,3-N-ACETYLGALACTOSAMINYLTRANSFERASE 2"/>
    <property type="match status" value="1"/>
</dbReference>
<accession>A0A9Q0RKY8</accession>
<dbReference type="Gene3D" id="3.90.550.50">
    <property type="match status" value="1"/>
</dbReference>
<gene>
    <name evidence="16" type="ORF">RDWZM_007963</name>
</gene>
<keyword evidence="9" id="KW-0735">Signal-anchor</keyword>
<organism evidence="16 17">
    <name type="scientific">Blomia tropicalis</name>
    <name type="common">Mite</name>
    <dbReference type="NCBI Taxonomy" id="40697"/>
    <lineage>
        <taxon>Eukaryota</taxon>
        <taxon>Metazoa</taxon>
        <taxon>Ecdysozoa</taxon>
        <taxon>Arthropoda</taxon>
        <taxon>Chelicerata</taxon>
        <taxon>Arachnida</taxon>
        <taxon>Acari</taxon>
        <taxon>Acariformes</taxon>
        <taxon>Sarcoptiformes</taxon>
        <taxon>Astigmata</taxon>
        <taxon>Glycyphagoidea</taxon>
        <taxon>Echimyopodidae</taxon>
        <taxon>Blomia</taxon>
    </lineage>
</organism>
<comment type="caution">
    <text evidence="16">The sequence shown here is derived from an EMBL/GenBank/DDBJ whole genome shotgun (WGS) entry which is preliminary data.</text>
</comment>
<keyword evidence="6" id="KW-0808">Transferase</keyword>
<keyword evidence="5 15" id="KW-0328">Glycosyltransferase</keyword>
<evidence type="ECO:0000256" key="2">
    <source>
        <dbReference type="ARBA" id="ARBA00004323"/>
    </source>
</evidence>
<name>A0A9Q0RKY8_BLOTA</name>
<keyword evidence="11 15" id="KW-0333">Golgi apparatus</keyword>
<dbReference type="InterPro" id="IPR002659">
    <property type="entry name" value="Glyco_trans_31"/>
</dbReference>
<reference evidence="16" key="1">
    <citation type="submission" date="2022-12" db="EMBL/GenBank/DDBJ databases">
        <title>Genome assemblies of Blomia tropicalis.</title>
        <authorList>
            <person name="Cui Y."/>
        </authorList>
    </citation>
    <scope>NUCLEOTIDE SEQUENCE</scope>
    <source>
        <tissue evidence="16">Adult mites</tissue>
    </source>
</reference>
<comment type="catalytic activity">
    <reaction evidence="14">
        <text>3-O-(N-acetyl-beta-D-glucosaminyl-(1-&gt;4)-alpha-D-mannosyl)-L-threonyl-[protein] + UDP-N-acetyl-alpha-D-galactosamine = 3-O-[beta-D-GalNAc-(1-&gt;3)-beta-D-GlcNAc-(1-&gt;4)-alpha-D-Man]-L-Thr-[protein] + UDP + H(+)</text>
        <dbReference type="Rhea" id="RHEA:37667"/>
        <dbReference type="Rhea" id="RHEA-COMP:13308"/>
        <dbReference type="Rhea" id="RHEA-COMP:13618"/>
        <dbReference type="ChEBI" id="CHEBI:15378"/>
        <dbReference type="ChEBI" id="CHEBI:58223"/>
        <dbReference type="ChEBI" id="CHEBI:67138"/>
        <dbReference type="ChEBI" id="CHEBI:136709"/>
        <dbReference type="ChEBI" id="CHEBI:137540"/>
        <dbReference type="EC" id="2.4.1.313"/>
    </reaction>
</comment>
<dbReference type="GO" id="GO:0006493">
    <property type="term" value="P:protein O-linked glycosylation"/>
    <property type="evidence" value="ECO:0007669"/>
    <property type="project" value="TreeGrafter"/>
</dbReference>
<evidence type="ECO:0000256" key="8">
    <source>
        <dbReference type="ARBA" id="ARBA00022824"/>
    </source>
</evidence>
<comment type="similarity">
    <text evidence="4 15">Belongs to the glycosyltransferase 31 family.</text>
</comment>
<evidence type="ECO:0000256" key="10">
    <source>
        <dbReference type="ARBA" id="ARBA00022989"/>
    </source>
</evidence>
<keyword evidence="10" id="KW-1133">Transmembrane helix</keyword>
<evidence type="ECO:0000313" key="16">
    <source>
        <dbReference type="EMBL" id="KAJ6216806.1"/>
    </source>
</evidence>
<keyword evidence="7" id="KW-0812">Transmembrane</keyword>
<dbReference type="EMBL" id="JAPWDV010000003">
    <property type="protein sequence ID" value="KAJ6216806.1"/>
    <property type="molecule type" value="Genomic_DNA"/>
</dbReference>
<keyword evidence="17" id="KW-1185">Reference proteome</keyword>
<evidence type="ECO:0000313" key="17">
    <source>
        <dbReference type="Proteomes" id="UP001142055"/>
    </source>
</evidence>
<evidence type="ECO:0000256" key="7">
    <source>
        <dbReference type="ARBA" id="ARBA00022692"/>
    </source>
</evidence>
<keyword evidence="8" id="KW-0256">Endoplasmic reticulum</keyword>
<keyword evidence="13" id="KW-0325">Glycoprotein</keyword>
<comment type="subcellular location">
    <subcellularLocation>
        <location evidence="1">Endoplasmic reticulum</location>
    </subcellularLocation>
    <subcellularLocation>
        <location evidence="2 15">Golgi apparatus membrane</location>
        <topology evidence="2 15">Single-pass type II membrane protein</topology>
    </subcellularLocation>
</comment>
<dbReference type="Pfam" id="PF01762">
    <property type="entry name" value="Galactosyl_T"/>
    <property type="match status" value="1"/>
</dbReference>
<evidence type="ECO:0000256" key="5">
    <source>
        <dbReference type="ARBA" id="ARBA00022676"/>
    </source>
</evidence>
<sequence length="349" mass="41519">MNFYETTIKRIYVLASLVEHLKRVKIVIFNAFTKNKIFETEVTNKNQFDGIFHHVDISINLDPLTYIVIIDELFSYQINASFHIKYSDLGGIIKIIRSYYGHSDYDSEAFDETNDLFMVNLDYKINGGQESISKRLKVDEYNSYLWTKKMQKLNQNLLKESETFGDILFVELIDVYRNLPEKLLQYFDRYINENKMVTHFLKTDDDCYLNIKSVISLLLKHFKRKHSWFGNFRKKWLINYYGKWADQQYSSTIYPQFACGSGYILTRDLVDFLILNRKQLRRYQGEDISMGIWLAAIDPKRIQDRRWLCGDESQFDEQHFLSAAQLTPETMARLYSTLNDEHHTFDTID</sequence>
<proteinExistence type="inferred from homology"/>
<evidence type="ECO:0000256" key="4">
    <source>
        <dbReference type="ARBA" id="ARBA00008661"/>
    </source>
</evidence>
<dbReference type="PANTHER" id="PTHR11214">
    <property type="entry name" value="BETA-1,3-N-ACETYLGLUCOSAMINYLTRANSFERASE"/>
    <property type="match status" value="1"/>
</dbReference>
<evidence type="ECO:0000256" key="14">
    <source>
        <dbReference type="ARBA" id="ARBA00047667"/>
    </source>
</evidence>
<evidence type="ECO:0000256" key="3">
    <source>
        <dbReference type="ARBA" id="ARBA00004922"/>
    </source>
</evidence>
<evidence type="ECO:0000256" key="6">
    <source>
        <dbReference type="ARBA" id="ARBA00022679"/>
    </source>
</evidence>
<evidence type="ECO:0000256" key="9">
    <source>
        <dbReference type="ARBA" id="ARBA00022968"/>
    </source>
</evidence>
<evidence type="ECO:0000256" key="11">
    <source>
        <dbReference type="ARBA" id="ARBA00023034"/>
    </source>
</evidence>
<dbReference type="Proteomes" id="UP001142055">
    <property type="component" value="Chromosome 3"/>
</dbReference>
<protein>
    <recommendedName>
        <fullName evidence="15">Hexosyltransferase</fullName>
        <ecNumber evidence="15">2.4.1.-</ecNumber>
    </recommendedName>
</protein>
<evidence type="ECO:0000256" key="1">
    <source>
        <dbReference type="ARBA" id="ARBA00004240"/>
    </source>
</evidence>
<dbReference type="AlphaFoldDB" id="A0A9Q0RKY8"/>
<evidence type="ECO:0000256" key="13">
    <source>
        <dbReference type="ARBA" id="ARBA00023180"/>
    </source>
</evidence>
<keyword evidence="12" id="KW-0472">Membrane</keyword>
<comment type="pathway">
    <text evidence="3">Protein modification; protein glycosylation.</text>
</comment>
<dbReference type="GO" id="GO:0005783">
    <property type="term" value="C:endoplasmic reticulum"/>
    <property type="evidence" value="ECO:0007669"/>
    <property type="project" value="UniProtKB-SubCell"/>
</dbReference>
<dbReference type="GO" id="GO:0008194">
    <property type="term" value="F:UDP-glycosyltransferase activity"/>
    <property type="evidence" value="ECO:0007669"/>
    <property type="project" value="TreeGrafter"/>
</dbReference>
<dbReference type="EC" id="2.4.1.-" evidence="15"/>